<dbReference type="EMBL" id="FQYO01000003">
    <property type="protein sequence ID" value="SHI78036.1"/>
    <property type="molecule type" value="Genomic_DNA"/>
</dbReference>
<dbReference type="Pfam" id="PF00933">
    <property type="entry name" value="Glyco_hydro_3"/>
    <property type="match status" value="1"/>
</dbReference>
<feature type="domain" description="Glycoside hydrolase family 3 N-terminal" evidence="4">
    <location>
        <begin position="30"/>
        <end position="343"/>
    </location>
</feature>
<dbReference type="RefSeq" id="WP_073328196.1">
    <property type="nucleotide sequence ID" value="NZ_FQYO01000003.1"/>
</dbReference>
<dbReference type="InterPro" id="IPR036962">
    <property type="entry name" value="Glyco_hydro_3_N_sf"/>
</dbReference>
<organism evidence="5 6">
    <name type="scientific">Wenxinia saemankumensis</name>
    <dbReference type="NCBI Taxonomy" id="1447782"/>
    <lineage>
        <taxon>Bacteria</taxon>
        <taxon>Pseudomonadati</taxon>
        <taxon>Pseudomonadota</taxon>
        <taxon>Alphaproteobacteria</taxon>
        <taxon>Rhodobacterales</taxon>
        <taxon>Roseobacteraceae</taxon>
        <taxon>Wenxinia</taxon>
    </lineage>
</organism>
<evidence type="ECO:0000256" key="2">
    <source>
        <dbReference type="ARBA" id="ARBA00022801"/>
    </source>
</evidence>
<evidence type="ECO:0000313" key="5">
    <source>
        <dbReference type="EMBL" id="SHI78036.1"/>
    </source>
</evidence>
<proteinExistence type="inferred from homology"/>
<dbReference type="PANTHER" id="PTHR30480">
    <property type="entry name" value="BETA-HEXOSAMINIDASE-RELATED"/>
    <property type="match status" value="1"/>
</dbReference>
<dbReference type="InterPro" id="IPR019800">
    <property type="entry name" value="Glyco_hydro_3_AS"/>
</dbReference>
<evidence type="ECO:0000256" key="1">
    <source>
        <dbReference type="ARBA" id="ARBA00005336"/>
    </source>
</evidence>
<dbReference type="GO" id="GO:0009254">
    <property type="term" value="P:peptidoglycan turnover"/>
    <property type="evidence" value="ECO:0007669"/>
    <property type="project" value="TreeGrafter"/>
</dbReference>
<dbReference type="InterPro" id="IPR017853">
    <property type="entry name" value="GH"/>
</dbReference>
<dbReference type="STRING" id="1447782.SAMN05444417_1668"/>
<evidence type="ECO:0000256" key="3">
    <source>
        <dbReference type="ARBA" id="ARBA00023295"/>
    </source>
</evidence>
<dbReference type="InterPro" id="IPR036881">
    <property type="entry name" value="Glyco_hydro_3_C_sf"/>
</dbReference>
<sequence>MTFDPARAPFHLDPEAADWVRATLAGMNRRQKLAQLLNVLVRTDDDAELARLQELGLGSITRNPTRDPEGEAEIRAAFDAAAPAPLLVSADLEGSRMTQPGGTTLPNPLGLAAIDDLAATEAATAILARDGRANGVNWSFTPLLDVNAAFRSAIVGTRSFGSDPDRVRRHALQQIATFQSNGVAATAKHWPSEGYDDRDQHLVTTVNPLSVEAWEATFGRLYRDAIAAGVLGVMVGHIAFPAFVRAEGDEAGAFLPATISRHLIQTLLRERLGFEGLIVSDATSMGGLGQVMPRRDFLHRLLTAGNDVILFSPDPAQDIAWLEEAVEDGRLGMDRVEDAVSRQLALKARLGLHRGPLPPLPRDSEADAATARELHARVPTLVKDRDGLFPVSPASHRRVLIVTGGIVFPFVQDPIPFALPEMMRARGFEVTLHEKGTPFRPADHDLVLYLMGEESLLTRGHIHVDWWRMLGDFGAAMVRPWHDVPTAMISFGHPYYLYDAARMPAYVNAYATSEAMQQAVLDAITGVTPFTGTSPVDPFCGREDTRL</sequence>
<dbReference type="Gene3D" id="3.20.20.300">
    <property type="entry name" value="Glycoside hydrolase, family 3, N-terminal domain"/>
    <property type="match status" value="1"/>
</dbReference>
<dbReference type="GO" id="GO:0005975">
    <property type="term" value="P:carbohydrate metabolic process"/>
    <property type="evidence" value="ECO:0007669"/>
    <property type="project" value="InterPro"/>
</dbReference>
<protein>
    <submittedName>
        <fullName evidence="5">Beta-N-acetylhexosaminidase</fullName>
    </submittedName>
</protein>
<dbReference type="AlphaFoldDB" id="A0A1M6DXR4"/>
<comment type="similarity">
    <text evidence="1">Belongs to the glycosyl hydrolase 3 family.</text>
</comment>
<keyword evidence="3" id="KW-0326">Glycosidase</keyword>
<accession>A0A1M6DXR4</accession>
<dbReference type="InterPro" id="IPR001764">
    <property type="entry name" value="Glyco_hydro_3_N"/>
</dbReference>
<dbReference type="Proteomes" id="UP000184292">
    <property type="component" value="Unassembled WGS sequence"/>
</dbReference>
<name>A0A1M6DXR4_9RHOB</name>
<dbReference type="PROSITE" id="PS00775">
    <property type="entry name" value="GLYCOSYL_HYDROL_F3"/>
    <property type="match status" value="1"/>
</dbReference>
<dbReference type="PANTHER" id="PTHR30480:SF16">
    <property type="entry name" value="GLYCOSIDE HYDROLASE FAMILY 3 DOMAIN PROTEIN"/>
    <property type="match status" value="1"/>
</dbReference>
<keyword evidence="6" id="KW-1185">Reference proteome</keyword>
<dbReference type="InterPro" id="IPR050226">
    <property type="entry name" value="NagZ_Beta-hexosaminidase"/>
</dbReference>
<dbReference type="Gene3D" id="3.40.50.1700">
    <property type="entry name" value="Glycoside hydrolase family 3 C-terminal domain"/>
    <property type="match status" value="1"/>
</dbReference>
<evidence type="ECO:0000313" key="6">
    <source>
        <dbReference type="Proteomes" id="UP000184292"/>
    </source>
</evidence>
<gene>
    <name evidence="5" type="ORF">SAMN05444417_1668</name>
</gene>
<keyword evidence="2" id="KW-0378">Hydrolase</keyword>
<dbReference type="GO" id="GO:0004553">
    <property type="term" value="F:hydrolase activity, hydrolyzing O-glycosyl compounds"/>
    <property type="evidence" value="ECO:0007669"/>
    <property type="project" value="InterPro"/>
</dbReference>
<dbReference type="SUPFAM" id="SSF51445">
    <property type="entry name" value="(Trans)glycosidases"/>
    <property type="match status" value="1"/>
</dbReference>
<evidence type="ECO:0000259" key="4">
    <source>
        <dbReference type="Pfam" id="PF00933"/>
    </source>
</evidence>
<dbReference type="OrthoDB" id="9781691at2"/>
<reference evidence="5 6" key="1">
    <citation type="submission" date="2016-11" db="EMBL/GenBank/DDBJ databases">
        <authorList>
            <person name="Jaros S."/>
            <person name="Januszkiewicz K."/>
            <person name="Wedrychowicz H."/>
        </authorList>
    </citation>
    <scope>NUCLEOTIDE SEQUENCE [LARGE SCALE GENOMIC DNA]</scope>
    <source>
        <strain evidence="5 6">DSM 100565</strain>
    </source>
</reference>